<reference evidence="1" key="2">
    <citation type="submission" date="2020-08" db="EMBL/GenBank/DDBJ databases">
        <title>Draft Genome Sequence of Cumin Blight Pathogen Alternaria burnsii.</title>
        <authorList>
            <person name="Feng Z."/>
        </authorList>
    </citation>
    <scope>NUCLEOTIDE SEQUENCE</scope>
    <source>
        <strain evidence="1">CBS107.38</strain>
    </source>
</reference>
<accession>A0A8H7EF64</accession>
<comment type="caution">
    <text evidence="1">The sequence shown here is derived from an EMBL/GenBank/DDBJ whole genome shotgun (WGS) entry which is preliminary data.</text>
</comment>
<dbReference type="AlphaFoldDB" id="A0A8H7EF64"/>
<evidence type="ECO:0000313" key="1">
    <source>
        <dbReference type="EMBL" id="KAF7675496.1"/>
    </source>
</evidence>
<dbReference type="EMBL" id="JAAABM010000008">
    <property type="protein sequence ID" value="KAF7675496.1"/>
    <property type="molecule type" value="Genomic_DNA"/>
</dbReference>
<keyword evidence="2" id="KW-1185">Reference proteome</keyword>
<organism evidence="1 2">
    <name type="scientific">Alternaria burnsii</name>
    <dbReference type="NCBI Taxonomy" id="1187904"/>
    <lineage>
        <taxon>Eukaryota</taxon>
        <taxon>Fungi</taxon>
        <taxon>Dikarya</taxon>
        <taxon>Ascomycota</taxon>
        <taxon>Pezizomycotina</taxon>
        <taxon>Dothideomycetes</taxon>
        <taxon>Pleosporomycetidae</taxon>
        <taxon>Pleosporales</taxon>
        <taxon>Pleosporineae</taxon>
        <taxon>Pleosporaceae</taxon>
        <taxon>Alternaria</taxon>
        <taxon>Alternaria sect. Alternaria</taxon>
    </lineage>
</organism>
<protein>
    <submittedName>
        <fullName evidence="1">Uncharacterized protein</fullName>
    </submittedName>
</protein>
<name>A0A8H7EF64_9PLEO</name>
<dbReference type="GeneID" id="62204440"/>
<sequence length="70" mass="7847">MQFWAHAHDRTGYLTFGHAEDGCALHPYLAMRVKRRPLHHGSSTASAIIQNSTSHRGKGDPVVRYYATLV</sequence>
<proteinExistence type="predicted"/>
<dbReference type="RefSeq" id="XP_038785759.1">
    <property type="nucleotide sequence ID" value="XM_038931262.1"/>
</dbReference>
<dbReference type="Proteomes" id="UP000596902">
    <property type="component" value="Unassembled WGS sequence"/>
</dbReference>
<evidence type="ECO:0000313" key="2">
    <source>
        <dbReference type="Proteomes" id="UP000596902"/>
    </source>
</evidence>
<gene>
    <name evidence="1" type="ORF">GT037_006215</name>
</gene>
<reference evidence="1" key="1">
    <citation type="submission" date="2020-01" db="EMBL/GenBank/DDBJ databases">
        <authorList>
            <person name="Feng Z.H.Z."/>
        </authorList>
    </citation>
    <scope>NUCLEOTIDE SEQUENCE</scope>
    <source>
        <strain evidence="1">CBS107.38</strain>
    </source>
</reference>